<dbReference type="InterPro" id="IPR001296">
    <property type="entry name" value="Glyco_trans_1"/>
</dbReference>
<feature type="domain" description="Glycosyl transferase family 1" evidence="4">
    <location>
        <begin position="180"/>
        <end position="307"/>
    </location>
</feature>
<evidence type="ECO:0000259" key="5">
    <source>
        <dbReference type="Pfam" id="PF13439"/>
    </source>
</evidence>
<gene>
    <name evidence="6" type="ORF">A2074_06085</name>
</gene>
<evidence type="ECO:0000256" key="2">
    <source>
        <dbReference type="ARBA" id="ARBA00022679"/>
    </source>
</evidence>
<accession>A0A1F2USA0</accession>
<comment type="caution">
    <text evidence="6">The sequence shown here is derived from an EMBL/GenBank/DDBJ whole genome shotgun (WGS) entry which is preliminary data.</text>
</comment>
<evidence type="ECO:0000259" key="4">
    <source>
        <dbReference type="Pfam" id="PF00534"/>
    </source>
</evidence>
<dbReference type="PANTHER" id="PTHR12526">
    <property type="entry name" value="GLYCOSYLTRANSFERASE"/>
    <property type="match status" value="1"/>
</dbReference>
<dbReference type="AlphaFoldDB" id="A0A1F2USA0"/>
<evidence type="ECO:0000313" key="6">
    <source>
        <dbReference type="EMBL" id="OFW33975.1"/>
    </source>
</evidence>
<dbReference type="PANTHER" id="PTHR12526:SF595">
    <property type="entry name" value="BLL5217 PROTEIN"/>
    <property type="match status" value="1"/>
</dbReference>
<dbReference type="SUPFAM" id="SSF53756">
    <property type="entry name" value="UDP-Glycosyltransferase/glycogen phosphorylase"/>
    <property type="match status" value="1"/>
</dbReference>
<dbReference type="CDD" id="cd03802">
    <property type="entry name" value="GT4_AviGT4-like"/>
    <property type="match status" value="1"/>
</dbReference>
<evidence type="ECO:0000313" key="7">
    <source>
        <dbReference type="Proteomes" id="UP000178086"/>
    </source>
</evidence>
<dbReference type="Proteomes" id="UP000178086">
    <property type="component" value="Unassembled WGS sequence"/>
</dbReference>
<feature type="compositionally biased region" description="Basic and acidic residues" evidence="3">
    <location>
        <begin position="367"/>
        <end position="378"/>
    </location>
</feature>
<dbReference type="EMBL" id="MELI01000055">
    <property type="protein sequence ID" value="OFW33975.1"/>
    <property type="molecule type" value="Genomic_DNA"/>
</dbReference>
<protein>
    <recommendedName>
        <fullName evidence="8">Glycosyltransferase family 4 protein</fullName>
    </recommendedName>
</protein>
<evidence type="ECO:0000256" key="3">
    <source>
        <dbReference type="SAM" id="MobiDB-lite"/>
    </source>
</evidence>
<sequence length="378" mass="42073">MNDFRTNKLKIAIVSPPWFPVPPPGYGGIELVVSILAEGLHHRGHDVTLFASGDSVTETRLVSVFDEAPYKLIKENVYLENIHSLAAYEMAREFDIIHDHDGTGSRLLGALVSRLFGIPVLATMHGPANKPSLDYYTSVSDDLHYIAISDAQRSDFIGLDFLATIPNAIKLDEYDFSPTSGDYLLFVGRMNEEKGAHIAASVAKKLGRKLIIIGKASEEHEQKYLETMVRPLLGKDIEYYGEVDLAEKVELYRGAECVLFPIQWPEPFGLVMIESMACGTPVIAIRNGSVPEVIQDGKTGFIVEDEDGMIDAVAHIGEIDRLACRQLVEREYTERTFVERHELAYEKALAQSREQASSRISAPQKQLEVRVSDRPGIL</sequence>
<keyword evidence="2" id="KW-0808">Transferase</keyword>
<reference evidence="6 7" key="1">
    <citation type="journal article" date="2016" name="Nat. Commun.">
        <title>Thousands of microbial genomes shed light on interconnected biogeochemical processes in an aquifer system.</title>
        <authorList>
            <person name="Anantharaman K."/>
            <person name="Brown C.T."/>
            <person name="Hug L.A."/>
            <person name="Sharon I."/>
            <person name="Castelle C.J."/>
            <person name="Probst A.J."/>
            <person name="Thomas B.C."/>
            <person name="Singh A."/>
            <person name="Wilkins M.J."/>
            <person name="Karaoz U."/>
            <person name="Brodie E.L."/>
            <person name="Williams K.H."/>
            <person name="Hubbard S.S."/>
            <person name="Banfield J.F."/>
        </authorList>
    </citation>
    <scope>NUCLEOTIDE SEQUENCE [LARGE SCALE GENOMIC DNA]</scope>
</reference>
<name>A0A1F2USA0_9ACTN</name>
<dbReference type="Gene3D" id="3.40.50.2000">
    <property type="entry name" value="Glycogen Phosphorylase B"/>
    <property type="match status" value="2"/>
</dbReference>
<dbReference type="GO" id="GO:0016757">
    <property type="term" value="F:glycosyltransferase activity"/>
    <property type="evidence" value="ECO:0007669"/>
    <property type="project" value="UniProtKB-KW"/>
</dbReference>
<feature type="domain" description="Glycosyltransferase subfamily 4-like N-terminal" evidence="5">
    <location>
        <begin position="26"/>
        <end position="172"/>
    </location>
</feature>
<feature type="region of interest" description="Disordered" evidence="3">
    <location>
        <begin position="356"/>
        <end position="378"/>
    </location>
</feature>
<evidence type="ECO:0008006" key="8">
    <source>
        <dbReference type="Google" id="ProtNLM"/>
    </source>
</evidence>
<dbReference type="Pfam" id="PF00534">
    <property type="entry name" value="Glycos_transf_1"/>
    <property type="match status" value="1"/>
</dbReference>
<proteinExistence type="predicted"/>
<dbReference type="InterPro" id="IPR028098">
    <property type="entry name" value="Glyco_trans_4-like_N"/>
</dbReference>
<keyword evidence="1" id="KW-0328">Glycosyltransferase</keyword>
<evidence type="ECO:0000256" key="1">
    <source>
        <dbReference type="ARBA" id="ARBA00022676"/>
    </source>
</evidence>
<dbReference type="Pfam" id="PF13439">
    <property type="entry name" value="Glyco_transf_4"/>
    <property type="match status" value="1"/>
</dbReference>
<organism evidence="6 7">
    <name type="scientific">Candidatus Aquicultor primus</name>
    <dbReference type="NCBI Taxonomy" id="1797195"/>
    <lineage>
        <taxon>Bacteria</taxon>
        <taxon>Bacillati</taxon>
        <taxon>Actinomycetota</taxon>
        <taxon>Candidatus Aquicultoria</taxon>
        <taxon>Candidatus Aquicultorales</taxon>
        <taxon>Candidatus Aquicultoraceae</taxon>
        <taxon>Candidatus Aquicultor</taxon>
    </lineage>
</organism>